<dbReference type="OrthoDB" id="8677206at2"/>
<reference evidence="2 3" key="1">
    <citation type="submission" date="2013-01" db="EMBL/GenBank/DDBJ databases">
        <title>Whole genome shotgun sequence of Gordonia soli NBRC 108243.</title>
        <authorList>
            <person name="Isaki-Nakamura S."/>
            <person name="Hosoyama A."/>
            <person name="Tsuchikane K."/>
            <person name="Ando Y."/>
            <person name="Baba S."/>
            <person name="Ohji S."/>
            <person name="Hamada M."/>
            <person name="Tamura T."/>
            <person name="Yamazoe A."/>
            <person name="Yamazaki S."/>
            <person name="Fujita N."/>
        </authorList>
    </citation>
    <scope>NUCLEOTIDE SEQUENCE [LARGE SCALE GENOMIC DNA]</scope>
    <source>
        <strain evidence="2 3">NBRC 108243</strain>
    </source>
</reference>
<proteinExistence type="predicted"/>
<comment type="caution">
    <text evidence="2">The sequence shown here is derived from an EMBL/GenBank/DDBJ whole genome shotgun (WGS) entry which is preliminary data.</text>
</comment>
<dbReference type="Proteomes" id="UP000011666">
    <property type="component" value="Unassembled WGS sequence"/>
</dbReference>
<evidence type="ECO:0000256" key="1">
    <source>
        <dbReference type="ARBA" id="ARBA00023186"/>
    </source>
</evidence>
<dbReference type="AlphaFoldDB" id="M0QQE3"/>
<gene>
    <name evidence="2" type="primary">ureD</name>
    <name evidence="2" type="ORF">GS4_26_01200</name>
</gene>
<dbReference type="GO" id="GO:0016151">
    <property type="term" value="F:nickel cation binding"/>
    <property type="evidence" value="ECO:0007669"/>
    <property type="project" value="InterPro"/>
</dbReference>
<dbReference type="eggNOG" id="COG0829">
    <property type="taxonomic scope" value="Bacteria"/>
</dbReference>
<sequence>MRTEVEIVAEPGRSPRFRSVGGLAVRRTGAHTVHLIGTAATPLGGDLVTVDVRVHPGARLTMRSVAATIALPALDRADSEIRWHIEVGAGARLVVEPEPTIVAADAVLRTTTELHADPGSDVSVAEHVQLGRTLERDGDARDALWEGALHVDIGSAPVLRHRLRMSAADARPRGLSSTFRHPEHRPDAVSPTDLVGRMTLAGGGSLTTSIADTATAARRLRDELDVPLVGGTSR</sequence>
<evidence type="ECO:0000313" key="3">
    <source>
        <dbReference type="Proteomes" id="UP000011666"/>
    </source>
</evidence>
<dbReference type="Pfam" id="PF01774">
    <property type="entry name" value="UreD"/>
    <property type="match status" value="1"/>
</dbReference>
<keyword evidence="3" id="KW-1185">Reference proteome</keyword>
<accession>M0QQE3</accession>
<dbReference type="EMBL" id="BANX01000026">
    <property type="protein sequence ID" value="GAC69672.1"/>
    <property type="molecule type" value="Genomic_DNA"/>
</dbReference>
<dbReference type="RefSeq" id="WP_007622981.1">
    <property type="nucleotide sequence ID" value="NZ_BANX01000026.1"/>
</dbReference>
<dbReference type="STRING" id="1223545.GS4_26_01200"/>
<dbReference type="InterPro" id="IPR002669">
    <property type="entry name" value="UreD"/>
</dbReference>
<organism evidence="2 3">
    <name type="scientific">Gordonia soli NBRC 108243</name>
    <dbReference type="NCBI Taxonomy" id="1223545"/>
    <lineage>
        <taxon>Bacteria</taxon>
        <taxon>Bacillati</taxon>
        <taxon>Actinomycetota</taxon>
        <taxon>Actinomycetes</taxon>
        <taxon>Mycobacteriales</taxon>
        <taxon>Gordoniaceae</taxon>
        <taxon>Gordonia</taxon>
    </lineage>
</organism>
<protein>
    <submittedName>
        <fullName evidence="2">Urease accessory protein UreD</fullName>
    </submittedName>
</protein>
<keyword evidence="1" id="KW-0143">Chaperone</keyword>
<name>M0QQE3_9ACTN</name>
<evidence type="ECO:0000313" key="2">
    <source>
        <dbReference type="EMBL" id="GAC69672.1"/>
    </source>
</evidence>